<organism evidence="4 5">
    <name type="scientific">Natronosporangium hydrolyticum</name>
    <dbReference type="NCBI Taxonomy" id="2811111"/>
    <lineage>
        <taxon>Bacteria</taxon>
        <taxon>Bacillati</taxon>
        <taxon>Actinomycetota</taxon>
        <taxon>Actinomycetes</taxon>
        <taxon>Micromonosporales</taxon>
        <taxon>Micromonosporaceae</taxon>
        <taxon>Natronosporangium</taxon>
    </lineage>
</organism>
<evidence type="ECO:0000313" key="4">
    <source>
        <dbReference type="EMBL" id="QSB15339.1"/>
    </source>
</evidence>
<accession>A0A895YII5</accession>
<protein>
    <submittedName>
        <fullName evidence="4">Extracellular solute-binding protein</fullName>
    </submittedName>
</protein>
<dbReference type="PANTHER" id="PTHR30006:SF2">
    <property type="entry name" value="ABC TRANSPORTER SUBSTRATE-BINDING PROTEIN"/>
    <property type="match status" value="1"/>
</dbReference>
<sequence length="353" mass="36889">MSIRRTTLATRSALAAVLLATATACSVDADADPGAGPGNGDGWQPAGELTGSLVLYSANPQDATDDLIAVFEERTGVTVEKYGDQSGQLVARLDAEWDNPQADLVYLASWSPAARYAAEGRLVTLETDHLDEVHDGWAAPGGEFVGRDGSALTLVVNTDVAPHTPADWADLASGDWQGQVTMPDPRESGTARDLIAAMVIAWGEDETWALFDDLFDNGLHVAGANGPALDNVVSGSYAAVLGGVDYLAYAAVERGEPLAVVAPDSGTTVSPRPLFIPAGAGNPAAAQAFVDFMLSPEGQAISVDHKLLPARADTAVAPDMVGYDEVTQLEFSFDEVGERGGDLLAEFVARYLD</sequence>
<dbReference type="PIRSF" id="PIRSF002825">
    <property type="entry name" value="CfbpA"/>
    <property type="match status" value="1"/>
</dbReference>
<keyword evidence="2" id="KW-0408">Iron</keyword>
<dbReference type="Gene3D" id="3.40.190.10">
    <property type="entry name" value="Periplasmic binding protein-like II"/>
    <property type="match status" value="2"/>
</dbReference>
<dbReference type="PROSITE" id="PS51257">
    <property type="entry name" value="PROKAR_LIPOPROTEIN"/>
    <property type="match status" value="1"/>
</dbReference>
<dbReference type="GO" id="GO:0030976">
    <property type="term" value="F:thiamine pyrophosphate binding"/>
    <property type="evidence" value="ECO:0007669"/>
    <property type="project" value="TreeGrafter"/>
</dbReference>
<dbReference type="Proteomes" id="UP000662857">
    <property type="component" value="Chromosome"/>
</dbReference>
<keyword evidence="5" id="KW-1185">Reference proteome</keyword>
<evidence type="ECO:0000256" key="1">
    <source>
        <dbReference type="ARBA" id="ARBA00022729"/>
    </source>
</evidence>
<dbReference type="SUPFAM" id="SSF53850">
    <property type="entry name" value="Periplasmic binding protein-like II"/>
    <property type="match status" value="1"/>
</dbReference>
<dbReference type="AlphaFoldDB" id="A0A895YII5"/>
<dbReference type="InterPro" id="IPR026045">
    <property type="entry name" value="Ferric-bd"/>
</dbReference>
<feature type="binding site" evidence="2">
    <location>
        <position position="246"/>
    </location>
    <ligand>
        <name>Fe cation</name>
        <dbReference type="ChEBI" id="CHEBI:24875"/>
    </ligand>
</feature>
<dbReference type="EMBL" id="CP070499">
    <property type="protein sequence ID" value="QSB15339.1"/>
    <property type="molecule type" value="Genomic_DNA"/>
</dbReference>
<dbReference type="GO" id="GO:0015888">
    <property type="term" value="P:thiamine transport"/>
    <property type="evidence" value="ECO:0007669"/>
    <property type="project" value="TreeGrafter"/>
</dbReference>
<feature type="chain" id="PRO_5034826603" evidence="3">
    <location>
        <begin position="32"/>
        <end position="353"/>
    </location>
</feature>
<dbReference type="Pfam" id="PF13343">
    <property type="entry name" value="SBP_bac_6"/>
    <property type="match status" value="1"/>
</dbReference>
<keyword evidence="2" id="KW-0479">Metal-binding</keyword>
<dbReference type="GO" id="GO:0046872">
    <property type="term" value="F:metal ion binding"/>
    <property type="evidence" value="ECO:0007669"/>
    <property type="project" value="UniProtKB-KW"/>
</dbReference>
<dbReference type="KEGG" id="nhy:JQS43_02950"/>
<evidence type="ECO:0000256" key="3">
    <source>
        <dbReference type="SAM" id="SignalP"/>
    </source>
</evidence>
<reference evidence="4" key="1">
    <citation type="submission" date="2021-02" db="EMBL/GenBank/DDBJ databases">
        <title>Natrosporangium hydrolyticum gen. nov., sp. nov, a haloalkaliphilic actinobacterium from a soda solonchak soil.</title>
        <authorList>
            <person name="Sorokin D.Y."/>
            <person name="Khijniak T.V."/>
            <person name="Zakharycheva A.P."/>
            <person name="Boueva O.V."/>
            <person name="Ariskina E.V."/>
            <person name="Hahnke R.L."/>
            <person name="Bunk B."/>
            <person name="Sproer C."/>
            <person name="Schumann P."/>
            <person name="Evtushenko L.I."/>
            <person name="Kublanov I.V."/>
        </authorList>
    </citation>
    <scope>NUCLEOTIDE SEQUENCE</scope>
    <source>
        <strain evidence="4">DSM 106523</strain>
    </source>
</reference>
<dbReference type="GO" id="GO:0030975">
    <property type="term" value="F:thiamine binding"/>
    <property type="evidence" value="ECO:0007669"/>
    <property type="project" value="TreeGrafter"/>
</dbReference>
<feature type="signal peptide" evidence="3">
    <location>
        <begin position="1"/>
        <end position="31"/>
    </location>
</feature>
<keyword evidence="1 3" id="KW-0732">Signal</keyword>
<gene>
    <name evidence="4" type="ORF">JQS43_02950</name>
</gene>
<dbReference type="GO" id="GO:0030288">
    <property type="term" value="C:outer membrane-bounded periplasmic space"/>
    <property type="evidence" value="ECO:0007669"/>
    <property type="project" value="TreeGrafter"/>
</dbReference>
<evidence type="ECO:0000256" key="2">
    <source>
        <dbReference type="PIRSR" id="PIRSR002825-1"/>
    </source>
</evidence>
<evidence type="ECO:0000313" key="5">
    <source>
        <dbReference type="Proteomes" id="UP000662857"/>
    </source>
</evidence>
<name>A0A895YII5_9ACTN</name>
<proteinExistence type="predicted"/>
<dbReference type="PANTHER" id="PTHR30006">
    <property type="entry name" value="THIAMINE-BINDING PERIPLASMIC PROTEIN-RELATED"/>
    <property type="match status" value="1"/>
</dbReference>
<dbReference type="RefSeq" id="WP_239677514.1">
    <property type="nucleotide sequence ID" value="NZ_CP070499.1"/>
</dbReference>